<comment type="similarity">
    <text evidence="9">Belongs to the GTP cyclohydrolase II family.</text>
</comment>
<comment type="cofactor">
    <cofactor evidence="9">
        <name>Zn(2+)</name>
        <dbReference type="ChEBI" id="CHEBI:29105"/>
    </cofactor>
    <text evidence="9">Binds 1 zinc ion per subunit.</text>
</comment>
<evidence type="ECO:0000256" key="1">
    <source>
        <dbReference type="ARBA" id="ARBA00004853"/>
    </source>
</evidence>
<dbReference type="HAMAP" id="MF_00179">
    <property type="entry name" value="RibA"/>
    <property type="match status" value="1"/>
</dbReference>
<dbReference type="Pfam" id="PF00925">
    <property type="entry name" value="GTP_cyclohydro2"/>
    <property type="match status" value="1"/>
</dbReference>
<keyword evidence="7 9" id="KW-0342">GTP-binding</keyword>
<comment type="function">
    <text evidence="9">Catalyzes the conversion of GTP to 2,5-diamino-6-ribosylamino-4(3H)-pyrimidinone 5'-phosphate (DARP), formate and pyrophosphate.</text>
</comment>
<feature type="active site" description="Nucleophile" evidence="9">
    <location>
        <position position="145"/>
    </location>
</feature>
<reference evidence="11 12" key="1">
    <citation type="submission" date="2020-08" db="EMBL/GenBank/DDBJ databases">
        <title>Genomic Encyclopedia of Type Strains, Phase IV (KMG-V): Genome sequencing to study the core and pangenomes of soil and plant-associated prokaryotes.</title>
        <authorList>
            <person name="Whitman W."/>
        </authorList>
    </citation>
    <scope>NUCLEOTIDE SEQUENCE [LARGE SCALE GENOMIC DNA]</scope>
    <source>
        <strain evidence="11 12">M8UP14</strain>
    </source>
</reference>
<evidence type="ECO:0000256" key="6">
    <source>
        <dbReference type="ARBA" id="ARBA00022833"/>
    </source>
</evidence>
<keyword evidence="3 9" id="KW-0479">Metal-binding</keyword>
<dbReference type="RefSeq" id="WP_184219881.1">
    <property type="nucleotide sequence ID" value="NZ_JACHIP010000005.1"/>
</dbReference>
<organism evidence="11 12">
    <name type="scientific">Granulicella aggregans</name>
    <dbReference type="NCBI Taxonomy" id="474949"/>
    <lineage>
        <taxon>Bacteria</taxon>
        <taxon>Pseudomonadati</taxon>
        <taxon>Acidobacteriota</taxon>
        <taxon>Terriglobia</taxon>
        <taxon>Terriglobales</taxon>
        <taxon>Acidobacteriaceae</taxon>
        <taxon>Granulicella</taxon>
    </lineage>
</organism>
<dbReference type="Gene3D" id="3.40.50.10990">
    <property type="entry name" value="GTP cyclohydrolase II"/>
    <property type="match status" value="1"/>
</dbReference>
<evidence type="ECO:0000256" key="5">
    <source>
        <dbReference type="ARBA" id="ARBA00022801"/>
    </source>
</evidence>
<dbReference type="GO" id="GO:0008270">
    <property type="term" value="F:zinc ion binding"/>
    <property type="evidence" value="ECO:0007669"/>
    <property type="project" value="UniProtKB-UniRule"/>
</dbReference>
<evidence type="ECO:0000256" key="3">
    <source>
        <dbReference type="ARBA" id="ARBA00022723"/>
    </source>
</evidence>
<comment type="catalytic activity">
    <reaction evidence="8 9">
        <text>GTP + 4 H2O = 2,5-diamino-6-hydroxy-4-(5-phosphoribosylamino)-pyrimidine + formate + 2 phosphate + 3 H(+)</text>
        <dbReference type="Rhea" id="RHEA:23704"/>
        <dbReference type="ChEBI" id="CHEBI:15377"/>
        <dbReference type="ChEBI" id="CHEBI:15378"/>
        <dbReference type="ChEBI" id="CHEBI:15740"/>
        <dbReference type="ChEBI" id="CHEBI:37565"/>
        <dbReference type="ChEBI" id="CHEBI:43474"/>
        <dbReference type="ChEBI" id="CHEBI:58614"/>
        <dbReference type="EC" id="3.5.4.25"/>
    </reaction>
</comment>
<dbReference type="GO" id="GO:0009231">
    <property type="term" value="P:riboflavin biosynthetic process"/>
    <property type="evidence" value="ECO:0007669"/>
    <property type="project" value="UniProtKB-UniRule"/>
</dbReference>
<gene>
    <name evidence="9" type="primary">ribA</name>
    <name evidence="11" type="ORF">HDF16_003783</name>
</gene>
<dbReference type="AlphaFoldDB" id="A0A7W8E6A5"/>
<dbReference type="InterPro" id="IPR036144">
    <property type="entry name" value="RibA-like_sf"/>
</dbReference>
<name>A0A7W8E6A5_9BACT</name>
<dbReference type="FunFam" id="3.40.50.10990:FF:000002">
    <property type="entry name" value="GTP cyclohydrolase-2"/>
    <property type="match status" value="1"/>
</dbReference>
<keyword evidence="12" id="KW-1185">Reference proteome</keyword>
<dbReference type="GO" id="GO:0003935">
    <property type="term" value="F:GTP cyclohydrolase II activity"/>
    <property type="evidence" value="ECO:0007669"/>
    <property type="project" value="UniProtKB-UniRule"/>
</dbReference>
<evidence type="ECO:0000256" key="8">
    <source>
        <dbReference type="ARBA" id="ARBA00049295"/>
    </source>
</evidence>
<dbReference type="SUPFAM" id="SSF142695">
    <property type="entry name" value="RibA-like"/>
    <property type="match status" value="1"/>
</dbReference>
<dbReference type="Proteomes" id="UP000540989">
    <property type="component" value="Unassembled WGS sequence"/>
</dbReference>
<dbReference type="EMBL" id="JACHIP010000005">
    <property type="protein sequence ID" value="MBB5059060.1"/>
    <property type="molecule type" value="Genomic_DNA"/>
</dbReference>
<feature type="binding site" evidence="9">
    <location>
        <position position="71"/>
    </location>
    <ligand>
        <name>Zn(2+)</name>
        <dbReference type="ChEBI" id="CHEBI:29105"/>
        <note>catalytic</note>
    </ligand>
</feature>
<feature type="binding site" evidence="9">
    <location>
        <position position="84"/>
    </location>
    <ligand>
        <name>Zn(2+)</name>
        <dbReference type="ChEBI" id="CHEBI:29105"/>
        <note>catalytic</note>
    </ligand>
</feature>
<protein>
    <recommendedName>
        <fullName evidence="9">GTP cyclohydrolase-2</fullName>
        <ecNumber evidence="9">3.5.4.25</ecNumber>
    </recommendedName>
    <alternativeName>
        <fullName evidence="9">GTP cyclohydrolase II</fullName>
    </alternativeName>
</protein>
<dbReference type="InterPro" id="IPR032677">
    <property type="entry name" value="GTP_cyclohydro_II"/>
</dbReference>
<feature type="binding site" evidence="9">
    <location>
        <position position="87"/>
    </location>
    <ligand>
        <name>GTP</name>
        <dbReference type="ChEBI" id="CHEBI:37565"/>
    </ligand>
</feature>
<feature type="active site" description="Proton acceptor" evidence="9">
    <location>
        <position position="143"/>
    </location>
</feature>
<evidence type="ECO:0000256" key="9">
    <source>
        <dbReference type="HAMAP-Rule" id="MF_00179"/>
    </source>
</evidence>
<keyword evidence="4 9" id="KW-0547">Nucleotide-binding</keyword>
<accession>A0A7W8E6A5</accession>
<evidence type="ECO:0000259" key="10">
    <source>
        <dbReference type="Pfam" id="PF00925"/>
    </source>
</evidence>
<evidence type="ECO:0000256" key="7">
    <source>
        <dbReference type="ARBA" id="ARBA00023134"/>
    </source>
</evidence>
<evidence type="ECO:0000256" key="4">
    <source>
        <dbReference type="ARBA" id="ARBA00022741"/>
    </source>
</evidence>
<dbReference type="PANTHER" id="PTHR21327">
    <property type="entry name" value="GTP CYCLOHYDROLASE II-RELATED"/>
    <property type="match status" value="1"/>
</dbReference>
<evidence type="ECO:0000313" key="12">
    <source>
        <dbReference type="Proteomes" id="UP000540989"/>
    </source>
</evidence>
<comment type="caution">
    <text evidence="11">The sequence shown here is derived from an EMBL/GenBank/DDBJ whole genome shotgun (WGS) entry which is preliminary data.</text>
</comment>
<dbReference type="GO" id="GO:0005525">
    <property type="term" value="F:GTP binding"/>
    <property type="evidence" value="ECO:0007669"/>
    <property type="project" value="UniProtKB-KW"/>
</dbReference>
<dbReference type="UniPathway" id="UPA00275">
    <property type="reaction ID" value="UER00400"/>
</dbReference>
<comment type="pathway">
    <text evidence="1 9">Cofactor biosynthesis; riboflavin biosynthesis; 5-amino-6-(D-ribitylamino)uracil from GTP: step 1/4.</text>
</comment>
<keyword evidence="5 9" id="KW-0378">Hydrolase</keyword>
<dbReference type="NCBIfam" id="TIGR00505">
    <property type="entry name" value="ribA"/>
    <property type="match status" value="1"/>
</dbReference>
<dbReference type="GO" id="GO:0005829">
    <property type="term" value="C:cytosol"/>
    <property type="evidence" value="ECO:0007669"/>
    <property type="project" value="TreeGrafter"/>
</dbReference>
<feature type="binding site" evidence="9">
    <location>
        <position position="131"/>
    </location>
    <ligand>
        <name>GTP</name>
        <dbReference type="ChEBI" id="CHEBI:37565"/>
    </ligand>
</feature>
<feature type="binding site" evidence="9">
    <location>
        <begin position="66"/>
        <end position="70"/>
    </location>
    <ligand>
        <name>GTP</name>
        <dbReference type="ChEBI" id="CHEBI:37565"/>
    </ligand>
</feature>
<keyword evidence="2 9" id="KW-0686">Riboflavin biosynthesis</keyword>
<evidence type="ECO:0000313" key="11">
    <source>
        <dbReference type="EMBL" id="MBB5059060.1"/>
    </source>
</evidence>
<dbReference type="NCBIfam" id="NF001591">
    <property type="entry name" value="PRK00393.1"/>
    <property type="match status" value="1"/>
</dbReference>
<feature type="domain" description="GTP cyclohydrolase II" evidence="10">
    <location>
        <begin position="8"/>
        <end position="186"/>
    </location>
</feature>
<keyword evidence="6 9" id="KW-0862">Zinc</keyword>
<dbReference type="CDD" id="cd00641">
    <property type="entry name" value="GTP_cyclohydro2"/>
    <property type="match status" value="1"/>
</dbReference>
<dbReference type="PANTHER" id="PTHR21327:SF18">
    <property type="entry name" value="3,4-DIHYDROXY-2-BUTANONE 4-PHOSPHATE SYNTHASE"/>
    <property type="match status" value="1"/>
</dbReference>
<dbReference type="EC" id="3.5.4.25" evidence="9"/>
<dbReference type="InterPro" id="IPR000926">
    <property type="entry name" value="RibA"/>
</dbReference>
<feature type="binding site" evidence="9">
    <location>
        <position position="171"/>
    </location>
    <ligand>
        <name>GTP</name>
        <dbReference type="ChEBI" id="CHEBI:37565"/>
    </ligand>
</feature>
<feature type="binding site" evidence="9">
    <location>
        <begin position="109"/>
        <end position="111"/>
    </location>
    <ligand>
        <name>GTP</name>
        <dbReference type="ChEBI" id="CHEBI:37565"/>
    </ligand>
</feature>
<sequence>MPFESVRQVANADFPTRWGHFRIYGFEGIIDHPESCNSEIAAPLKRVESAVALVMGDVHSEPPIVRIHSQCLTGDVFHSLRCDCRQQLELALATIADKGAGILLYEQQEGRGIGLMAKLRAYELQDRGRDTIEANLELGFKADCRQFELPAEMLKLLGVKAVRLMTNNPEKVEALVEAGIDVVERISADVPSEPTFEKYLQVKREKMGHLVG</sequence>
<proteinExistence type="inferred from homology"/>
<feature type="binding site" evidence="9">
    <location>
        <position position="166"/>
    </location>
    <ligand>
        <name>GTP</name>
        <dbReference type="ChEBI" id="CHEBI:37565"/>
    </ligand>
</feature>
<evidence type="ECO:0000256" key="2">
    <source>
        <dbReference type="ARBA" id="ARBA00022619"/>
    </source>
</evidence>
<feature type="binding site" evidence="9">
    <location>
        <position position="82"/>
    </location>
    <ligand>
        <name>Zn(2+)</name>
        <dbReference type="ChEBI" id="CHEBI:29105"/>
        <note>catalytic</note>
    </ligand>
</feature>